<comment type="subcellular location">
    <subcellularLocation>
        <location evidence="1">Mitochondrion outer membrane</location>
        <topology evidence="1">Multi-pass membrane protein</topology>
    </subcellularLocation>
</comment>
<dbReference type="KEGG" id="aplc:110988425"/>
<evidence type="ECO:0000256" key="4">
    <source>
        <dbReference type="ARBA" id="ARBA00022989"/>
    </source>
</evidence>
<evidence type="ECO:0000256" key="1">
    <source>
        <dbReference type="ARBA" id="ARBA00004374"/>
    </source>
</evidence>
<evidence type="ECO:0000256" key="2">
    <source>
        <dbReference type="ARBA" id="ARBA00009160"/>
    </source>
</evidence>
<evidence type="ECO:0000313" key="7">
    <source>
        <dbReference type="RefSeq" id="XP_022107596.1"/>
    </source>
</evidence>
<evidence type="ECO:0000256" key="5">
    <source>
        <dbReference type="ARBA" id="ARBA00023136"/>
    </source>
</evidence>
<dbReference type="Proteomes" id="UP000694845">
    <property type="component" value="Unplaced"/>
</dbReference>
<dbReference type="PANTHER" id="PTHR21346">
    <property type="entry name" value="FUN14 DOMAIN CONTAINING"/>
    <property type="match status" value="1"/>
</dbReference>
<protein>
    <submittedName>
        <fullName evidence="7">FUN14 domain-containing protein 1-like</fullName>
    </submittedName>
</protein>
<dbReference type="RefSeq" id="XP_022107596.1">
    <property type="nucleotide sequence ID" value="XM_022251904.1"/>
</dbReference>
<dbReference type="OrthoDB" id="163794at2759"/>
<dbReference type="GO" id="GO:0000422">
    <property type="term" value="P:autophagy of mitochondrion"/>
    <property type="evidence" value="ECO:0007669"/>
    <property type="project" value="TreeGrafter"/>
</dbReference>
<evidence type="ECO:0000256" key="3">
    <source>
        <dbReference type="ARBA" id="ARBA00022692"/>
    </source>
</evidence>
<keyword evidence="6" id="KW-1185">Reference proteome</keyword>
<evidence type="ECO:0000313" key="6">
    <source>
        <dbReference type="Proteomes" id="UP000694845"/>
    </source>
</evidence>
<dbReference type="InterPro" id="IPR007014">
    <property type="entry name" value="FUN14"/>
</dbReference>
<dbReference type="GO" id="GO:0005741">
    <property type="term" value="C:mitochondrial outer membrane"/>
    <property type="evidence" value="ECO:0007669"/>
    <property type="project" value="UniProtKB-SubCell"/>
</dbReference>
<accession>A0A8B7ZVN9</accession>
<keyword evidence="3" id="KW-0812">Transmembrane</keyword>
<sequence>MASAAGDNNASIDDSLFEILEVAETGKNWLEKALDGELSKKSVPVQVAIGGSTGWVAGYLFQKVGKAAATAVGGGLLVVLIGYHTGHIKINWKKFEKDVNKTKEVVQSRVQQNASYIQTFANQIKTLARKNLVISGGFGAGFLLGMAM</sequence>
<dbReference type="AlphaFoldDB" id="A0A8B7ZVN9"/>
<dbReference type="GeneID" id="110988425"/>
<proteinExistence type="inferred from homology"/>
<dbReference type="OMA" id="AAPSFKM"/>
<organism evidence="6 7">
    <name type="scientific">Acanthaster planci</name>
    <name type="common">Crown-of-thorns starfish</name>
    <dbReference type="NCBI Taxonomy" id="133434"/>
    <lineage>
        <taxon>Eukaryota</taxon>
        <taxon>Metazoa</taxon>
        <taxon>Echinodermata</taxon>
        <taxon>Eleutherozoa</taxon>
        <taxon>Asterozoa</taxon>
        <taxon>Asteroidea</taxon>
        <taxon>Valvatacea</taxon>
        <taxon>Valvatida</taxon>
        <taxon>Acanthasteridae</taxon>
        <taxon>Acanthaster</taxon>
    </lineage>
</organism>
<name>A0A8B7ZVN9_ACAPL</name>
<keyword evidence="5" id="KW-0472">Membrane</keyword>
<dbReference type="Pfam" id="PF04930">
    <property type="entry name" value="FUN14"/>
    <property type="match status" value="1"/>
</dbReference>
<dbReference type="PANTHER" id="PTHR21346:SF0">
    <property type="entry name" value="RE45833P"/>
    <property type="match status" value="1"/>
</dbReference>
<reference evidence="7" key="1">
    <citation type="submission" date="2025-08" db="UniProtKB">
        <authorList>
            <consortium name="RefSeq"/>
        </authorList>
    </citation>
    <scope>IDENTIFICATION</scope>
</reference>
<keyword evidence="4" id="KW-1133">Transmembrane helix</keyword>
<comment type="similarity">
    <text evidence="2">Belongs to the FUN14 family.</text>
</comment>
<gene>
    <name evidence="7" type="primary">LOC110988425</name>
</gene>